<dbReference type="InterPro" id="IPR002818">
    <property type="entry name" value="DJ-1/PfpI"/>
</dbReference>
<sequence>MSIKSIGILIFNDAEELDFIGPLEVFGMASNWVDLTINTVAEQTQTVKARYGLKIQPDYSFADAPAFDVVLVPGGIGARTHARHNSLILDYLRQQQQRGWVVSVCTGALVLSAAGLLDGKQATTHYTALDLLAENSQITVERQQRYTITPPIATSAGVSAGIDLALALLETWFSPELRAQVAERIEWR</sequence>
<proteinExistence type="predicted"/>
<dbReference type="InterPro" id="IPR052158">
    <property type="entry name" value="INH-QAR"/>
</dbReference>
<dbReference type="HOGENOM" id="CLU_000445_44_1_0"/>
<dbReference type="InParanoid" id="A9B3U4"/>
<evidence type="ECO:0000313" key="2">
    <source>
        <dbReference type="EMBL" id="ABX06080.1"/>
    </source>
</evidence>
<dbReference type="KEGG" id="hau:Haur_3444"/>
<dbReference type="InterPro" id="IPR029062">
    <property type="entry name" value="Class_I_gatase-like"/>
</dbReference>
<dbReference type="Proteomes" id="UP000000787">
    <property type="component" value="Chromosome"/>
</dbReference>
<evidence type="ECO:0000313" key="3">
    <source>
        <dbReference type="Proteomes" id="UP000000787"/>
    </source>
</evidence>
<name>A9B3U4_HERA2</name>
<dbReference type="PANTHER" id="PTHR43130:SF3">
    <property type="entry name" value="HTH-TYPE TRANSCRIPTIONAL REGULATOR RV1931C"/>
    <property type="match status" value="1"/>
</dbReference>
<dbReference type="eggNOG" id="COG4977">
    <property type="taxonomic scope" value="Bacteria"/>
</dbReference>
<dbReference type="Gene3D" id="3.40.50.880">
    <property type="match status" value="1"/>
</dbReference>
<dbReference type="CDD" id="cd03139">
    <property type="entry name" value="GATase1_PfpI_2"/>
    <property type="match status" value="1"/>
</dbReference>
<dbReference type="PANTHER" id="PTHR43130">
    <property type="entry name" value="ARAC-FAMILY TRANSCRIPTIONAL REGULATOR"/>
    <property type="match status" value="1"/>
</dbReference>
<gene>
    <name evidence="2" type="ordered locus">Haur_3444</name>
</gene>
<reference evidence="2 3" key="1">
    <citation type="journal article" date="2011" name="Stand. Genomic Sci.">
        <title>Complete genome sequence of the filamentous gliding predatory bacterium Herpetosiphon aurantiacus type strain (114-95(T)).</title>
        <authorList>
            <person name="Kiss H."/>
            <person name="Nett M."/>
            <person name="Domin N."/>
            <person name="Martin K."/>
            <person name="Maresca J.A."/>
            <person name="Copeland A."/>
            <person name="Lapidus A."/>
            <person name="Lucas S."/>
            <person name="Berry K.W."/>
            <person name="Glavina Del Rio T."/>
            <person name="Dalin E."/>
            <person name="Tice H."/>
            <person name="Pitluck S."/>
            <person name="Richardson P."/>
            <person name="Bruce D."/>
            <person name="Goodwin L."/>
            <person name="Han C."/>
            <person name="Detter J.C."/>
            <person name="Schmutz J."/>
            <person name="Brettin T."/>
            <person name="Land M."/>
            <person name="Hauser L."/>
            <person name="Kyrpides N.C."/>
            <person name="Ivanova N."/>
            <person name="Goker M."/>
            <person name="Woyke T."/>
            <person name="Klenk H.P."/>
            <person name="Bryant D.A."/>
        </authorList>
    </citation>
    <scope>NUCLEOTIDE SEQUENCE [LARGE SCALE GENOMIC DNA]</scope>
    <source>
        <strain evidence="3">ATCC 23779 / DSM 785 / 114-95</strain>
    </source>
</reference>
<dbReference type="Pfam" id="PF01965">
    <property type="entry name" value="DJ-1_PfpI"/>
    <property type="match status" value="1"/>
</dbReference>
<dbReference type="BioCyc" id="HAUR316274:GHYA-3481-MONOMER"/>
<accession>A9B3U4</accession>
<dbReference type="SUPFAM" id="SSF52317">
    <property type="entry name" value="Class I glutamine amidotransferase-like"/>
    <property type="match status" value="1"/>
</dbReference>
<dbReference type="EMBL" id="CP000875">
    <property type="protein sequence ID" value="ABX06080.1"/>
    <property type="molecule type" value="Genomic_DNA"/>
</dbReference>
<keyword evidence="3" id="KW-1185">Reference proteome</keyword>
<organism evidence="2 3">
    <name type="scientific">Herpetosiphon aurantiacus (strain ATCC 23779 / DSM 785 / 114-95)</name>
    <dbReference type="NCBI Taxonomy" id="316274"/>
    <lineage>
        <taxon>Bacteria</taxon>
        <taxon>Bacillati</taxon>
        <taxon>Chloroflexota</taxon>
        <taxon>Chloroflexia</taxon>
        <taxon>Herpetosiphonales</taxon>
        <taxon>Herpetosiphonaceae</taxon>
        <taxon>Herpetosiphon</taxon>
    </lineage>
</organism>
<evidence type="ECO:0000259" key="1">
    <source>
        <dbReference type="Pfam" id="PF01965"/>
    </source>
</evidence>
<dbReference type="AlphaFoldDB" id="A9B3U4"/>
<protein>
    <submittedName>
        <fullName evidence="2">ThiJ/PfpI domain protein</fullName>
    </submittedName>
</protein>
<dbReference type="STRING" id="316274.Haur_3444"/>
<feature type="domain" description="DJ-1/PfpI" evidence="1">
    <location>
        <begin position="4"/>
        <end position="170"/>
    </location>
</feature>